<proteinExistence type="predicted"/>
<dbReference type="InterPro" id="IPR052710">
    <property type="entry name" value="CAAX_protease"/>
</dbReference>
<dbReference type="OrthoDB" id="2680086at2"/>
<protein>
    <recommendedName>
        <fullName evidence="3">CAAX prenyl protease 2/Lysostaphin resistance protein A-like domain-containing protein</fullName>
    </recommendedName>
</protein>
<dbReference type="AlphaFoldDB" id="A0A1H6FMD3"/>
<dbReference type="PANTHER" id="PTHR36435">
    <property type="entry name" value="SLR1288 PROTEIN"/>
    <property type="match status" value="1"/>
</dbReference>
<evidence type="ECO:0000313" key="4">
    <source>
        <dbReference type="EMBL" id="SEH11268.1"/>
    </source>
</evidence>
<keyword evidence="5" id="KW-1185">Reference proteome</keyword>
<keyword evidence="2" id="KW-0812">Transmembrane</keyword>
<keyword evidence="2" id="KW-1133">Transmembrane helix</keyword>
<dbReference type="RefSeq" id="WP_143038563.1">
    <property type="nucleotide sequence ID" value="NZ_FNWJ01000001.1"/>
</dbReference>
<dbReference type="Proteomes" id="UP000222056">
    <property type="component" value="Unassembled WGS sequence"/>
</dbReference>
<gene>
    <name evidence="4" type="ORF">SAMN02745716_0712</name>
</gene>
<evidence type="ECO:0000256" key="2">
    <source>
        <dbReference type="SAM" id="Phobius"/>
    </source>
</evidence>
<dbReference type="GO" id="GO:0080120">
    <property type="term" value="P:CAAX-box protein maturation"/>
    <property type="evidence" value="ECO:0007669"/>
    <property type="project" value="UniProtKB-ARBA"/>
</dbReference>
<reference evidence="5" key="1">
    <citation type="submission" date="2016-10" db="EMBL/GenBank/DDBJ databases">
        <authorList>
            <person name="Varghese N."/>
            <person name="Submissions S."/>
        </authorList>
    </citation>
    <scope>NUCLEOTIDE SEQUENCE [LARGE SCALE GENOMIC DNA]</scope>
    <source>
        <strain evidence="5">ATCC 35263</strain>
    </source>
</reference>
<dbReference type="PANTHER" id="PTHR36435:SF1">
    <property type="entry name" value="CAAX AMINO TERMINAL PROTEASE FAMILY PROTEIN"/>
    <property type="match status" value="1"/>
</dbReference>
<feature type="transmembrane region" description="Helical" evidence="2">
    <location>
        <begin position="29"/>
        <end position="53"/>
    </location>
</feature>
<dbReference type="GO" id="GO:0004175">
    <property type="term" value="F:endopeptidase activity"/>
    <property type="evidence" value="ECO:0007669"/>
    <property type="project" value="UniProtKB-ARBA"/>
</dbReference>
<feature type="transmembrane region" description="Helical" evidence="2">
    <location>
        <begin position="204"/>
        <end position="221"/>
    </location>
</feature>
<evidence type="ECO:0000256" key="1">
    <source>
        <dbReference type="SAM" id="MobiDB-lite"/>
    </source>
</evidence>
<sequence>METARDQVDDGVATDLVANSGVRWHPWQAFAALVTALLAITVAIGVLGSIFGIESRAEETTSFRVFATLVQEALLLAFAYLFAQITGPVRAADFGLRGGRLAMIAKRTAAVAALYYAFALTYAAALRPDIEQTVAQDLGARDGLGGLLVAAFLIVVAAPIVEELFFRGFFYRALRGRFSVAIAAPIDGLVFGLLHWNFASADQLLVVPPLAVFGALLCLLYERTGTLLAPIALHAFNNTLALSTQAPHDAVTFAIGALMLVVALTAARVVPSAPESPTGVRSAGTSDEGRV</sequence>
<feature type="transmembrane region" description="Helical" evidence="2">
    <location>
        <begin position="65"/>
        <end position="83"/>
    </location>
</feature>
<accession>A0A1H6FMD3</accession>
<feature type="transmembrane region" description="Helical" evidence="2">
    <location>
        <begin position="178"/>
        <end position="198"/>
    </location>
</feature>
<keyword evidence="2" id="KW-0472">Membrane</keyword>
<evidence type="ECO:0000313" key="5">
    <source>
        <dbReference type="Proteomes" id="UP000222056"/>
    </source>
</evidence>
<evidence type="ECO:0000259" key="3">
    <source>
        <dbReference type="Pfam" id="PF02517"/>
    </source>
</evidence>
<feature type="transmembrane region" description="Helical" evidence="2">
    <location>
        <begin position="104"/>
        <end position="124"/>
    </location>
</feature>
<dbReference type="EMBL" id="FNWJ01000001">
    <property type="protein sequence ID" value="SEH11268.1"/>
    <property type="molecule type" value="Genomic_DNA"/>
</dbReference>
<dbReference type="Pfam" id="PF02517">
    <property type="entry name" value="Rce1-like"/>
    <property type="match status" value="1"/>
</dbReference>
<dbReference type="InterPro" id="IPR003675">
    <property type="entry name" value="Rce1/LyrA-like_dom"/>
</dbReference>
<feature type="domain" description="CAAX prenyl protease 2/Lysostaphin resistance protein A-like" evidence="3">
    <location>
        <begin position="147"/>
        <end position="239"/>
    </location>
</feature>
<name>A0A1H6FMD3_THEAL</name>
<organism evidence="4 5">
    <name type="scientific">Thermoleophilum album</name>
    <dbReference type="NCBI Taxonomy" id="29539"/>
    <lineage>
        <taxon>Bacteria</taxon>
        <taxon>Bacillati</taxon>
        <taxon>Actinomycetota</taxon>
        <taxon>Thermoleophilia</taxon>
        <taxon>Thermoleophilales</taxon>
        <taxon>Thermoleophilaceae</taxon>
        <taxon>Thermoleophilum</taxon>
    </lineage>
</organism>
<feature type="transmembrane region" description="Helical" evidence="2">
    <location>
        <begin position="250"/>
        <end position="270"/>
    </location>
</feature>
<dbReference type="STRING" id="29539.SAMN02745716_0712"/>
<feature type="region of interest" description="Disordered" evidence="1">
    <location>
        <begin position="272"/>
        <end position="291"/>
    </location>
</feature>
<feature type="transmembrane region" description="Helical" evidence="2">
    <location>
        <begin position="144"/>
        <end position="166"/>
    </location>
</feature>